<evidence type="ECO:0000313" key="3">
    <source>
        <dbReference type="Proteomes" id="UP001589793"/>
    </source>
</evidence>
<protein>
    <submittedName>
        <fullName evidence="2">Uncharacterized protein</fullName>
    </submittedName>
</protein>
<dbReference type="RefSeq" id="WP_376979582.1">
    <property type="nucleotide sequence ID" value="NZ_JBHLSV010000006.1"/>
</dbReference>
<gene>
    <name evidence="2" type="ORF">ACFFF6_07325</name>
</gene>
<sequence length="131" mass="15245">MTPRQHSPRPQSPDPRDPRTRASDSPAAGAPAWRISQDPRAKARILEHARWISRRIHVEMLQEWSAAQDGPYPRPEDAERRAMTELGVLCRGLEELVAIDPREIDEVARVMHRNRPRRDRGGDDFFDDDWY</sequence>
<organism evidence="2 3">
    <name type="scientific">Brachybacterium hainanense</name>
    <dbReference type="NCBI Taxonomy" id="1541174"/>
    <lineage>
        <taxon>Bacteria</taxon>
        <taxon>Bacillati</taxon>
        <taxon>Actinomycetota</taxon>
        <taxon>Actinomycetes</taxon>
        <taxon>Micrococcales</taxon>
        <taxon>Dermabacteraceae</taxon>
        <taxon>Brachybacterium</taxon>
    </lineage>
</organism>
<accession>A0ABV6RCT5</accession>
<reference evidence="2 3" key="1">
    <citation type="submission" date="2024-09" db="EMBL/GenBank/DDBJ databases">
        <authorList>
            <person name="Sun Q."/>
            <person name="Mori K."/>
        </authorList>
    </citation>
    <scope>NUCLEOTIDE SEQUENCE [LARGE SCALE GENOMIC DNA]</scope>
    <source>
        <strain evidence="2 3">CICC 10874</strain>
    </source>
</reference>
<keyword evidence="3" id="KW-1185">Reference proteome</keyword>
<dbReference type="Proteomes" id="UP001589793">
    <property type="component" value="Unassembled WGS sequence"/>
</dbReference>
<evidence type="ECO:0000313" key="2">
    <source>
        <dbReference type="EMBL" id="MFC0673763.1"/>
    </source>
</evidence>
<comment type="caution">
    <text evidence="2">The sequence shown here is derived from an EMBL/GenBank/DDBJ whole genome shotgun (WGS) entry which is preliminary data.</text>
</comment>
<feature type="region of interest" description="Disordered" evidence="1">
    <location>
        <begin position="1"/>
        <end position="40"/>
    </location>
</feature>
<proteinExistence type="predicted"/>
<name>A0ABV6RCT5_9MICO</name>
<dbReference type="EMBL" id="JBHLSV010000006">
    <property type="protein sequence ID" value="MFC0673763.1"/>
    <property type="molecule type" value="Genomic_DNA"/>
</dbReference>
<evidence type="ECO:0000256" key="1">
    <source>
        <dbReference type="SAM" id="MobiDB-lite"/>
    </source>
</evidence>